<evidence type="ECO:0000313" key="1">
    <source>
        <dbReference type="EMBL" id="KAK7501705.1"/>
    </source>
</evidence>
<reference evidence="1 2" key="1">
    <citation type="journal article" date="2023" name="Sci. Data">
        <title>Genome assembly of the Korean intertidal mud-creeper Batillaria attramentaria.</title>
        <authorList>
            <person name="Patra A.K."/>
            <person name="Ho P.T."/>
            <person name="Jun S."/>
            <person name="Lee S.J."/>
            <person name="Kim Y."/>
            <person name="Won Y.J."/>
        </authorList>
    </citation>
    <scope>NUCLEOTIDE SEQUENCE [LARGE SCALE GENOMIC DNA]</scope>
    <source>
        <strain evidence="1">Wonlab-2016</strain>
    </source>
</reference>
<organism evidence="1 2">
    <name type="scientific">Batillaria attramentaria</name>
    <dbReference type="NCBI Taxonomy" id="370345"/>
    <lineage>
        <taxon>Eukaryota</taxon>
        <taxon>Metazoa</taxon>
        <taxon>Spiralia</taxon>
        <taxon>Lophotrochozoa</taxon>
        <taxon>Mollusca</taxon>
        <taxon>Gastropoda</taxon>
        <taxon>Caenogastropoda</taxon>
        <taxon>Sorbeoconcha</taxon>
        <taxon>Cerithioidea</taxon>
        <taxon>Batillariidae</taxon>
        <taxon>Batillaria</taxon>
    </lineage>
</organism>
<protein>
    <submittedName>
        <fullName evidence="1">Uncharacterized protein</fullName>
    </submittedName>
</protein>
<dbReference type="AlphaFoldDB" id="A0ABD0LR30"/>
<dbReference type="EMBL" id="JACVVK020000030">
    <property type="protein sequence ID" value="KAK7501705.1"/>
    <property type="molecule type" value="Genomic_DNA"/>
</dbReference>
<sequence length="177" mass="19455">MLPGQHALSFSTHSSQQEQKFTAAKHQQLIMSVLVTWFASARSNPSRSPFANRTYIIGSDWRAVLCLEELPVHLAGSARAARFNHPGSPSASECIGRSKLVARTRVRLLAAVVTSGRGSPGDHVAGVCAACFFSAAPRYCNREISVLFCSAQQSGWSRSGYDLLWLRGTLSFYFCRW</sequence>
<dbReference type="Proteomes" id="UP001519460">
    <property type="component" value="Unassembled WGS sequence"/>
</dbReference>
<keyword evidence="2" id="KW-1185">Reference proteome</keyword>
<name>A0ABD0LR30_9CAEN</name>
<proteinExistence type="predicted"/>
<accession>A0ABD0LR30</accession>
<comment type="caution">
    <text evidence="1">The sequence shown here is derived from an EMBL/GenBank/DDBJ whole genome shotgun (WGS) entry which is preliminary data.</text>
</comment>
<evidence type="ECO:0000313" key="2">
    <source>
        <dbReference type="Proteomes" id="UP001519460"/>
    </source>
</evidence>
<gene>
    <name evidence="1" type="ORF">BaRGS_00007136</name>
</gene>